<dbReference type="EnsemblMetazoa" id="GPPI035809-RA">
    <property type="protein sequence ID" value="GPPI035809-PA"/>
    <property type="gene ID" value="GPPI035809"/>
</dbReference>
<name>A0A1B0BNR1_9MUSC</name>
<evidence type="ECO:0000256" key="2">
    <source>
        <dbReference type="SAM" id="SignalP"/>
    </source>
</evidence>
<sequence>MKEHSEHTGKLPNSVIPLLLLTLAQDVYVTPSPGFYSNITAPVNGISGRVRSGYRQYQREIHRIFPQTHEMNVGDNAPFNCPRPSGGPETERSVRAAQHRLHGIRGGVRDSIPPKSMTLGPSCSPSPAPSNAAEDTWKIATPAATPLPPYTSGHQAVQRWLLFRHHVKARSRSITTMMAGKQSLLTLYAFASSLPRLMKARGSLFPVKLSAHLLTTSMTGLLSAAVGKTVSALPIGAARWIVSLVLLTSVEILG</sequence>
<feature type="signal peptide" evidence="2">
    <location>
        <begin position="1"/>
        <end position="29"/>
    </location>
</feature>
<dbReference type="EMBL" id="JXJN01017565">
    <property type="status" value="NOT_ANNOTATED_CDS"/>
    <property type="molecule type" value="Genomic_DNA"/>
</dbReference>
<feature type="compositionally biased region" description="Low complexity" evidence="1">
    <location>
        <begin position="121"/>
        <end position="133"/>
    </location>
</feature>
<evidence type="ECO:0000313" key="4">
    <source>
        <dbReference type="Proteomes" id="UP000092460"/>
    </source>
</evidence>
<feature type="chain" id="PRO_5008405035" evidence="2">
    <location>
        <begin position="30"/>
        <end position="254"/>
    </location>
</feature>
<dbReference type="Proteomes" id="UP000092460">
    <property type="component" value="Unassembled WGS sequence"/>
</dbReference>
<feature type="region of interest" description="Disordered" evidence="1">
    <location>
        <begin position="106"/>
        <end position="133"/>
    </location>
</feature>
<evidence type="ECO:0000313" key="3">
    <source>
        <dbReference type="EnsemblMetazoa" id="GPPI035809-PA"/>
    </source>
</evidence>
<accession>A0A1B0BNR1</accession>
<keyword evidence="4" id="KW-1185">Reference proteome</keyword>
<proteinExistence type="predicted"/>
<reference evidence="4" key="1">
    <citation type="submission" date="2015-01" db="EMBL/GenBank/DDBJ databases">
        <authorList>
            <person name="Aksoy S."/>
            <person name="Warren W."/>
            <person name="Wilson R.K."/>
        </authorList>
    </citation>
    <scope>NUCLEOTIDE SEQUENCE [LARGE SCALE GENOMIC DNA]</scope>
    <source>
        <strain evidence="4">IAEA</strain>
    </source>
</reference>
<keyword evidence="2" id="KW-0732">Signal</keyword>
<reference evidence="3" key="2">
    <citation type="submission" date="2020-05" db="UniProtKB">
        <authorList>
            <consortium name="EnsemblMetazoa"/>
        </authorList>
    </citation>
    <scope>IDENTIFICATION</scope>
    <source>
        <strain evidence="3">IAEA</strain>
    </source>
</reference>
<organism evidence="3 4">
    <name type="scientific">Glossina palpalis gambiensis</name>
    <dbReference type="NCBI Taxonomy" id="67801"/>
    <lineage>
        <taxon>Eukaryota</taxon>
        <taxon>Metazoa</taxon>
        <taxon>Ecdysozoa</taxon>
        <taxon>Arthropoda</taxon>
        <taxon>Hexapoda</taxon>
        <taxon>Insecta</taxon>
        <taxon>Pterygota</taxon>
        <taxon>Neoptera</taxon>
        <taxon>Endopterygota</taxon>
        <taxon>Diptera</taxon>
        <taxon>Brachycera</taxon>
        <taxon>Muscomorpha</taxon>
        <taxon>Hippoboscoidea</taxon>
        <taxon>Glossinidae</taxon>
        <taxon>Glossina</taxon>
    </lineage>
</organism>
<evidence type="ECO:0000256" key="1">
    <source>
        <dbReference type="SAM" id="MobiDB-lite"/>
    </source>
</evidence>
<protein>
    <submittedName>
        <fullName evidence="3">Uncharacterized protein</fullName>
    </submittedName>
</protein>
<dbReference type="AlphaFoldDB" id="A0A1B0BNR1"/>
<dbReference type="VEuPathDB" id="VectorBase:GPPI035809"/>